<gene>
    <name evidence="1" type="ORF">C7B81_06950</name>
</gene>
<reference evidence="1 2" key="1">
    <citation type="submission" date="2018-02" db="EMBL/GenBank/DDBJ databases">
        <authorList>
            <person name="Moore K."/>
            <person name="Momper L."/>
        </authorList>
    </citation>
    <scope>NUCLEOTIDE SEQUENCE [LARGE SCALE GENOMIC DNA]</scope>
    <source>
        <strain evidence="1 2">CCALA 015</strain>
    </source>
</reference>
<accession>A0ABX5F9Q0</accession>
<dbReference type="EMBL" id="PVWP01000004">
    <property type="protein sequence ID" value="PSB37843.1"/>
    <property type="molecule type" value="Genomic_DNA"/>
</dbReference>
<dbReference type="Proteomes" id="UP000238218">
    <property type="component" value="Unassembled WGS sequence"/>
</dbReference>
<dbReference type="RefSeq" id="WP_106220563.1">
    <property type="nucleotide sequence ID" value="NZ_PVWP01000004.1"/>
</dbReference>
<keyword evidence="2" id="KW-1185">Reference proteome</keyword>
<organism evidence="1 2">
    <name type="scientific">Aphanothece cf. minutissima CCALA 015</name>
    <dbReference type="NCBI Taxonomy" id="2107695"/>
    <lineage>
        <taxon>Bacteria</taxon>
        <taxon>Bacillati</taxon>
        <taxon>Cyanobacteriota</taxon>
        <taxon>Cyanophyceae</taxon>
        <taxon>Oscillatoriophycideae</taxon>
        <taxon>Chroococcales</taxon>
        <taxon>Aphanothecaceae</taxon>
        <taxon>Aphanothece</taxon>
    </lineage>
</organism>
<evidence type="ECO:0000313" key="2">
    <source>
        <dbReference type="Proteomes" id="UP000238218"/>
    </source>
</evidence>
<sequence>MVEETGEGRWACQGVDRPDAAITAVLTRLVQVDPLELTWIQPPRRQFVAAEMTAFLLAWLEGLGCPVIDRPSPGCLCGRNWGWSHWAAHASGCGIPVRDQGPDPGGTRLVTMVGDTVIGAGADEEAAWARRLGAGAGQEMASFHFQGEGAERALVQARVGLDRVGAAELDALDRLLEQRLEAG</sequence>
<evidence type="ECO:0000313" key="1">
    <source>
        <dbReference type="EMBL" id="PSB37843.1"/>
    </source>
</evidence>
<comment type="caution">
    <text evidence="1">The sequence shown here is derived from an EMBL/GenBank/DDBJ whole genome shotgun (WGS) entry which is preliminary data.</text>
</comment>
<protein>
    <submittedName>
        <fullName evidence="1">Uncharacterized protein</fullName>
    </submittedName>
</protein>
<proteinExistence type="predicted"/>
<name>A0ABX5F9Q0_9CHRO</name>
<reference evidence="1 2" key="2">
    <citation type="submission" date="2018-03" db="EMBL/GenBank/DDBJ databases">
        <title>The ancient ancestry and fast evolution of plastids.</title>
        <authorList>
            <person name="Moore K.R."/>
            <person name="Magnabosco C."/>
            <person name="Momper L."/>
            <person name="Gold D.A."/>
            <person name="Bosak T."/>
            <person name="Fournier G.P."/>
        </authorList>
    </citation>
    <scope>NUCLEOTIDE SEQUENCE [LARGE SCALE GENOMIC DNA]</scope>
    <source>
        <strain evidence="1 2">CCALA 015</strain>
    </source>
</reference>